<dbReference type="InterPro" id="IPR036380">
    <property type="entry name" value="Isochorismatase-like_sf"/>
</dbReference>
<dbReference type="SUPFAM" id="SSF52499">
    <property type="entry name" value="Isochorismatase-like hydrolases"/>
    <property type="match status" value="1"/>
</dbReference>
<dbReference type="GO" id="GO:0016787">
    <property type="term" value="F:hydrolase activity"/>
    <property type="evidence" value="ECO:0007669"/>
    <property type="project" value="UniProtKB-KW"/>
</dbReference>
<evidence type="ECO:0000313" key="3">
    <source>
        <dbReference type="EMBL" id="KAA0876561.1"/>
    </source>
</evidence>
<keyword evidence="1 3" id="KW-0378">Hydrolase</keyword>
<dbReference type="PANTHER" id="PTHR43540:SF15">
    <property type="entry name" value="BLR5631 PROTEIN"/>
    <property type="match status" value="1"/>
</dbReference>
<dbReference type="EMBL" id="SMRS01000001">
    <property type="protein sequence ID" value="KAA0876561.1"/>
    <property type="molecule type" value="Genomic_DNA"/>
</dbReference>
<dbReference type="Gene3D" id="3.40.50.850">
    <property type="entry name" value="Isochorismatase-like"/>
    <property type="match status" value="1"/>
</dbReference>
<dbReference type="CDD" id="cd01014">
    <property type="entry name" value="nicotinamidase_related"/>
    <property type="match status" value="1"/>
</dbReference>
<keyword evidence="4" id="KW-1185">Reference proteome</keyword>
<dbReference type="InterPro" id="IPR000868">
    <property type="entry name" value="Isochorismatase-like_dom"/>
</dbReference>
<evidence type="ECO:0000256" key="1">
    <source>
        <dbReference type="ARBA" id="ARBA00022801"/>
    </source>
</evidence>
<dbReference type="Pfam" id="PF00857">
    <property type="entry name" value="Isochorismatase"/>
    <property type="match status" value="1"/>
</dbReference>
<reference evidence="3 4" key="1">
    <citation type="submission" date="2019-03" db="EMBL/GenBank/DDBJ databases">
        <title>Nitrincola sp. nov. isolated from an Indian soda lake.</title>
        <authorList>
            <person name="Joshi A."/>
            <person name="Thite S.V."/>
            <person name="Joseph N."/>
            <person name="Dhotre D."/>
            <person name="Moorthy M."/>
            <person name="Shouche Y.S."/>
        </authorList>
    </citation>
    <scope>NUCLEOTIDE SEQUENCE [LARGE SCALE GENOMIC DNA]</scope>
    <source>
        <strain evidence="3 4">MEB193</strain>
    </source>
</reference>
<name>A0A5A9WAU7_9GAMM</name>
<protein>
    <submittedName>
        <fullName evidence="3">Cysteine hydrolase</fullName>
    </submittedName>
</protein>
<feature type="domain" description="Isochorismatase-like" evidence="2">
    <location>
        <begin position="25"/>
        <end position="161"/>
    </location>
</feature>
<evidence type="ECO:0000313" key="4">
    <source>
        <dbReference type="Proteomes" id="UP000325302"/>
    </source>
</evidence>
<gene>
    <name evidence="3" type="ORF">E1H14_02250</name>
</gene>
<dbReference type="Proteomes" id="UP000325302">
    <property type="component" value="Unassembled WGS sequence"/>
</dbReference>
<organism evidence="3 4">
    <name type="scientific">Nitrincola tapanii</name>
    <dbReference type="NCBI Taxonomy" id="1708751"/>
    <lineage>
        <taxon>Bacteria</taxon>
        <taxon>Pseudomonadati</taxon>
        <taxon>Pseudomonadota</taxon>
        <taxon>Gammaproteobacteria</taxon>
        <taxon>Oceanospirillales</taxon>
        <taxon>Oceanospirillaceae</taxon>
        <taxon>Nitrincola</taxon>
    </lineage>
</organism>
<evidence type="ECO:0000259" key="2">
    <source>
        <dbReference type="Pfam" id="PF00857"/>
    </source>
</evidence>
<dbReference type="OrthoDB" id="1157330at2"/>
<sequence length="198" mass="21321">MTQTKTLSDYLGLHQDSVTLANANLVIVDVQNEYFSGELALPEAQTSLVVIQDLLQRARQAGTPVFHVRHLGLDGSIFDPQGPRSAIVDALTPLSNEPVFSKQLPNSFTAEGFAEALKASGRPYLIVVGYMTHMCISATVRSALDHGFLSVVPADATDTRDLPDPLSGEVLPAKEIKRQALTALHDLYARVIPSASSL</sequence>
<dbReference type="InterPro" id="IPR050272">
    <property type="entry name" value="Isochorismatase-like_hydrls"/>
</dbReference>
<dbReference type="RefSeq" id="WP_149389811.1">
    <property type="nucleotide sequence ID" value="NZ_SMRS01000001.1"/>
</dbReference>
<dbReference type="PANTHER" id="PTHR43540">
    <property type="entry name" value="PEROXYUREIDOACRYLATE/UREIDOACRYLATE AMIDOHYDROLASE-RELATED"/>
    <property type="match status" value="1"/>
</dbReference>
<dbReference type="AlphaFoldDB" id="A0A5A9WAU7"/>
<accession>A0A5A9WAU7</accession>
<comment type="caution">
    <text evidence="3">The sequence shown here is derived from an EMBL/GenBank/DDBJ whole genome shotgun (WGS) entry which is preliminary data.</text>
</comment>
<proteinExistence type="predicted"/>